<dbReference type="PANTHER" id="PTHR43727">
    <property type="entry name" value="DIAMINOPIMELATE DECARBOXYLASE"/>
    <property type="match status" value="1"/>
</dbReference>
<dbReference type="InterPro" id="IPR022653">
    <property type="entry name" value="De-COase2_pyr-phos_BS"/>
</dbReference>
<dbReference type="Gene3D" id="2.40.37.10">
    <property type="entry name" value="Lyase, Ornithine Decarboxylase, Chain A, domain 1"/>
    <property type="match status" value="1"/>
</dbReference>
<dbReference type="Pfam" id="PF00278">
    <property type="entry name" value="Orn_DAP_Arg_deC"/>
    <property type="match status" value="1"/>
</dbReference>
<comment type="similarity">
    <text evidence="5">Belongs to the Orn/Lys/Arg decarboxylase class-II family. LysA subfamily.</text>
</comment>
<dbReference type="Proteomes" id="UP000293162">
    <property type="component" value="Unassembled WGS sequence"/>
</dbReference>
<keyword evidence="2 5" id="KW-0210">Decarboxylase</keyword>
<dbReference type="Gene3D" id="3.20.20.10">
    <property type="entry name" value="Alanine racemase"/>
    <property type="match status" value="1"/>
</dbReference>
<dbReference type="HAMAP" id="MF_02120">
    <property type="entry name" value="LysA"/>
    <property type="match status" value="1"/>
</dbReference>
<evidence type="ECO:0000259" key="9">
    <source>
        <dbReference type="Pfam" id="PF00278"/>
    </source>
</evidence>
<dbReference type="InterPro" id="IPR000183">
    <property type="entry name" value="Orn/DAP/Arg_de-COase"/>
</dbReference>
<keyword evidence="5 8" id="KW-0457">Lysine biosynthesis</keyword>
<feature type="domain" description="Orn/DAP/Arg decarboxylase 2 N-terminal" evidence="10">
    <location>
        <begin position="27"/>
        <end position="270"/>
    </location>
</feature>
<comment type="caution">
    <text evidence="5">Lacks conserved residue(s) required for the propagation of feature annotation.</text>
</comment>
<comment type="function">
    <text evidence="5">Specifically catalyzes the decarboxylation of meso-diaminopimelate (meso-DAP) to L-lysine.</text>
</comment>
<feature type="binding site" evidence="5">
    <location>
        <position position="306"/>
    </location>
    <ligand>
        <name>substrate</name>
    </ligand>
</feature>
<dbReference type="InterPro" id="IPR002986">
    <property type="entry name" value="DAP_deCOOHase_LysA"/>
</dbReference>
<dbReference type="OrthoDB" id="9802241at2"/>
<feature type="binding site" evidence="5">
    <location>
        <position position="361"/>
    </location>
    <ligand>
        <name>pyridoxal 5'-phosphate</name>
        <dbReference type="ChEBI" id="CHEBI:597326"/>
    </ligand>
</feature>
<keyword evidence="4 5" id="KW-0456">Lyase</keyword>
<dbReference type="InterPro" id="IPR022644">
    <property type="entry name" value="De-COase2_N"/>
</dbReference>
<evidence type="ECO:0000256" key="7">
    <source>
        <dbReference type="PIRSR" id="PIRSR600183-50"/>
    </source>
</evidence>
<evidence type="ECO:0000313" key="12">
    <source>
        <dbReference type="Proteomes" id="UP000293162"/>
    </source>
</evidence>
<feature type="binding site" evidence="5">
    <location>
        <position position="222"/>
    </location>
    <ligand>
        <name>pyridoxal 5'-phosphate</name>
        <dbReference type="ChEBI" id="CHEBI:597326"/>
    </ligand>
</feature>
<dbReference type="PRINTS" id="PR01181">
    <property type="entry name" value="DAPDCRBXLASE"/>
</dbReference>
<feature type="active site" description="Proton donor" evidence="7">
    <location>
        <position position="333"/>
    </location>
</feature>
<dbReference type="InterPro" id="IPR029066">
    <property type="entry name" value="PLP-binding_barrel"/>
</dbReference>
<comment type="caution">
    <text evidence="11">The sequence shown here is derived from an EMBL/GenBank/DDBJ whole genome shotgun (WGS) entry which is preliminary data.</text>
</comment>
<comment type="pathway">
    <text evidence="5 8">Amino-acid biosynthesis; L-lysine biosynthesis via DAP pathway; L-lysine from DL-2,6-diaminopimelate: step 1/1.</text>
</comment>
<dbReference type="CDD" id="cd06828">
    <property type="entry name" value="PLPDE_III_DapDC"/>
    <property type="match status" value="1"/>
</dbReference>
<name>A0A4Q5M1W6_9BACT</name>
<evidence type="ECO:0000313" key="11">
    <source>
        <dbReference type="EMBL" id="RYU96316.1"/>
    </source>
</evidence>
<keyword evidence="3 5" id="KW-0663">Pyridoxal phosphate</keyword>
<dbReference type="PANTHER" id="PTHR43727:SF2">
    <property type="entry name" value="GROUP IV DECARBOXYLASE"/>
    <property type="match status" value="1"/>
</dbReference>
<dbReference type="RefSeq" id="WP_130020297.1">
    <property type="nucleotide sequence ID" value="NZ_SEWF01000008.1"/>
</dbReference>
<dbReference type="Pfam" id="PF02784">
    <property type="entry name" value="Orn_Arg_deC_N"/>
    <property type="match status" value="1"/>
</dbReference>
<evidence type="ECO:0000256" key="8">
    <source>
        <dbReference type="RuleBase" id="RU003738"/>
    </source>
</evidence>
<proteinExistence type="inferred from homology"/>
<evidence type="ECO:0000256" key="4">
    <source>
        <dbReference type="ARBA" id="ARBA00023239"/>
    </source>
</evidence>
<accession>A0A4Q5M1W6</accession>
<keyword evidence="5" id="KW-0028">Amino-acid biosynthesis</keyword>
<keyword evidence="12" id="KW-1185">Reference proteome</keyword>
<dbReference type="SUPFAM" id="SSF51419">
    <property type="entry name" value="PLP-binding barrel"/>
    <property type="match status" value="1"/>
</dbReference>
<dbReference type="PRINTS" id="PR01179">
    <property type="entry name" value="ODADCRBXLASE"/>
</dbReference>
<feature type="domain" description="Orn/DAP/Arg decarboxylase 2 C-terminal" evidence="9">
    <location>
        <begin position="21"/>
        <end position="359"/>
    </location>
</feature>
<evidence type="ECO:0000256" key="5">
    <source>
        <dbReference type="HAMAP-Rule" id="MF_02120"/>
    </source>
</evidence>
<comment type="catalytic activity">
    <reaction evidence="5 8">
        <text>meso-2,6-diaminopimelate + H(+) = L-lysine + CO2</text>
        <dbReference type="Rhea" id="RHEA:15101"/>
        <dbReference type="ChEBI" id="CHEBI:15378"/>
        <dbReference type="ChEBI" id="CHEBI:16526"/>
        <dbReference type="ChEBI" id="CHEBI:32551"/>
        <dbReference type="ChEBI" id="CHEBI:57791"/>
        <dbReference type="EC" id="4.1.1.20"/>
    </reaction>
</comment>
<dbReference type="SUPFAM" id="SSF50621">
    <property type="entry name" value="Alanine racemase C-terminal domain-like"/>
    <property type="match status" value="1"/>
</dbReference>
<organism evidence="11 12">
    <name type="scientific">Emticicia agri</name>
    <dbReference type="NCBI Taxonomy" id="2492393"/>
    <lineage>
        <taxon>Bacteria</taxon>
        <taxon>Pseudomonadati</taxon>
        <taxon>Bacteroidota</taxon>
        <taxon>Cytophagia</taxon>
        <taxon>Cytophagales</taxon>
        <taxon>Leadbetterellaceae</taxon>
        <taxon>Emticicia</taxon>
    </lineage>
</organism>
<dbReference type="InterPro" id="IPR022643">
    <property type="entry name" value="De-COase2_C"/>
</dbReference>
<comment type="cofactor">
    <cofactor evidence="1 5 7 8">
        <name>pyridoxal 5'-phosphate</name>
        <dbReference type="ChEBI" id="CHEBI:597326"/>
    </cofactor>
</comment>
<dbReference type="InterPro" id="IPR009006">
    <property type="entry name" value="Ala_racemase/Decarboxylase_C"/>
</dbReference>
<evidence type="ECO:0000259" key="10">
    <source>
        <dbReference type="Pfam" id="PF02784"/>
    </source>
</evidence>
<comment type="subunit">
    <text evidence="5">Homodimer.</text>
</comment>
<gene>
    <name evidence="5 11" type="primary">lysA</name>
    <name evidence="11" type="ORF">EWM59_07330</name>
</gene>
<feature type="binding site" evidence="5">
    <location>
        <position position="302"/>
    </location>
    <ligand>
        <name>substrate</name>
    </ligand>
</feature>
<dbReference type="NCBIfam" id="TIGR01048">
    <property type="entry name" value="lysA"/>
    <property type="match status" value="1"/>
</dbReference>
<reference evidence="11 12" key="1">
    <citation type="submission" date="2019-02" db="EMBL/GenBank/DDBJ databases">
        <title>Bacterial novel species Emticicia sp. 17J42-9 isolated from soil.</title>
        <authorList>
            <person name="Jung H.-Y."/>
        </authorList>
    </citation>
    <scope>NUCLEOTIDE SEQUENCE [LARGE SCALE GENOMIC DNA]</scope>
    <source>
        <strain evidence="11 12">17J42-9</strain>
    </source>
</reference>
<dbReference type="GO" id="GO:0008836">
    <property type="term" value="F:diaminopimelate decarboxylase activity"/>
    <property type="evidence" value="ECO:0007669"/>
    <property type="project" value="UniProtKB-UniRule"/>
</dbReference>
<dbReference type="PROSITE" id="PS00878">
    <property type="entry name" value="ODR_DC_2_1"/>
    <property type="match status" value="1"/>
</dbReference>
<dbReference type="GO" id="GO:0030170">
    <property type="term" value="F:pyridoxal phosphate binding"/>
    <property type="evidence" value="ECO:0007669"/>
    <property type="project" value="UniProtKB-UniRule"/>
</dbReference>
<evidence type="ECO:0000256" key="2">
    <source>
        <dbReference type="ARBA" id="ARBA00022793"/>
    </source>
</evidence>
<dbReference type="EC" id="4.1.1.20" evidence="5 6"/>
<dbReference type="UniPathway" id="UPA00034">
    <property type="reaction ID" value="UER00027"/>
</dbReference>
<evidence type="ECO:0000256" key="6">
    <source>
        <dbReference type="NCBIfam" id="TIGR01048"/>
    </source>
</evidence>
<dbReference type="GO" id="GO:0009089">
    <property type="term" value="P:lysine biosynthetic process via diaminopimelate"/>
    <property type="evidence" value="ECO:0007669"/>
    <property type="project" value="UniProtKB-UniRule"/>
</dbReference>
<feature type="binding site" evidence="5">
    <location>
        <position position="334"/>
    </location>
    <ligand>
        <name>substrate</name>
    </ligand>
</feature>
<evidence type="ECO:0000256" key="1">
    <source>
        <dbReference type="ARBA" id="ARBA00001933"/>
    </source>
</evidence>
<dbReference type="AlphaFoldDB" id="A0A4Q5M1W6"/>
<evidence type="ECO:0000256" key="3">
    <source>
        <dbReference type="ARBA" id="ARBA00022898"/>
    </source>
</evidence>
<feature type="binding site" evidence="5">
    <location>
        <position position="361"/>
    </location>
    <ligand>
        <name>substrate</name>
    </ligand>
</feature>
<sequence>MFSIQNYTVESLANQFGTPLYVYDGNKIEEQIGKMRKAYEGTNLKLKYACKALTNINIMKLMRKNGVDIDVVSTQEAHLAILAGYEPHQIQYTPSGVAFSEVQEAVALGLRMNLDSLPLLEKFGQIYGSSLPICLRINPHIMEGGTIKISTGHKDSKFGISIEQADEIYEVVKKYGLRVVGLHQHTGSDFKNAHVIIEAAEKLFELAYKYFPNLEFIDLGSGFKVAYKEDDHITDMEKLGKGVVKVFNEFCEKYGKEVELWFEPGKFLVSECGYLLARANVVKHNPGRNFVGVDSGLNHLIRPMMYDAYHEIVNGSNPDGEEKEKYDIVGYICETDTFGKDRTIPVVNEGDIIVIKNAGAYGFSMASNYNSRFRPAEALVYNGEVHLIRKRETMEDILKNQVMLEL</sequence>
<dbReference type="FunFam" id="3.20.20.10:FF:000003">
    <property type="entry name" value="Diaminopimelate decarboxylase"/>
    <property type="match status" value="1"/>
</dbReference>
<protein>
    <recommendedName>
        <fullName evidence="5 6">Diaminopimelate decarboxylase</fullName>
        <shortName evidence="5">DAP decarboxylase</shortName>
        <shortName evidence="5">DAPDC</shortName>
        <ecNumber evidence="5 6">4.1.1.20</ecNumber>
    </recommendedName>
</protein>
<dbReference type="EMBL" id="SEWF01000008">
    <property type="protein sequence ID" value="RYU96316.1"/>
    <property type="molecule type" value="Genomic_DNA"/>
</dbReference>
<feature type="modified residue" description="N6-(pyridoxal phosphate)lysine" evidence="5 7">
    <location>
        <position position="51"/>
    </location>
</feature>